<dbReference type="Pfam" id="PF19293">
    <property type="entry name" value="CdaA_N"/>
    <property type="match status" value="1"/>
</dbReference>
<dbReference type="PANTHER" id="PTHR34185">
    <property type="entry name" value="DIADENYLATE CYCLASE"/>
    <property type="match status" value="1"/>
</dbReference>
<dbReference type="InterPro" id="IPR036888">
    <property type="entry name" value="DNA_integrity_DisA_N_sf"/>
</dbReference>
<evidence type="ECO:0000256" key="5">
    <source>
        <dbReference type="ARBA" id="ARBA00022695"/>
    </source>
</evidence>
<comment type="caution">
    <text evidence="12">The sequence shown here is derived from an EMBL/GenBank/DDBJ whole genome shotgun (WGS) entry which is preliminary data.</text>
</comment>
<dbReference type="PROSITE" id="PS51794">
    <property type="entry name" value="DAC"/>
    <property type="match status" value="1"/>
</dbReference>
<evidence type="ECO:0000313" key="12">
    <source>
        <dbReference type="EMBL" id="MDQ0274161.1"/>
    </source>
</evidence>
<comment type="subunit">
    <text evidence="10">Probably a homodimer.</text>
</comment>
<comment type="catalytic activity">
    <reaction evidence="1 10">
        <text>2 ATP = 3',3'-c-di-AMP + 2 diphosphate</text>
        <dbReference type="Rhea" id="RHEA:35655"/>
        <dbReference type="ChEBI" id="CHEBI:30616"/>
        <dbReference type="ChEBI" id="CHEBI:33019"/>
        <dbReference type="ChEBI" id="CHEBI:71500"/>
        <dbReference type="EC" id="2.7.7.85"/>
    </reaction>
</comment>
<dbReference type="InterPro" id="IPR014046">
    <property type="entry name" value="C-di-AMP_synthase"/>
</dbReference>
<evidence type="ECO:0000313" key="13">
    <source>
        <dbReference type="Proteomes" id="UP001236559"/>
    </source>
</evidence>
<keyword evidence="8 10" id="KW-1133">Transmembrane helix</keyword>
<dbReference type="InterPro" id="IPR003390">
    <property type="entry name" value="DNA_integrity_scan_DisA_N"/>
</dbReference>
<feature type="transmembrane region" description="Helical" evidence="10">
    <location>
        <begin position="12"/>
        <end position="29"/>
    </location>
</feature>
<accession>A0ABU0ATQ5</accession>
<keyword evidence="5 10" id="KW-0548">Nucleotidyltransferase</keyword>
<evidence type="ECO:0000256" key="2">
    <source>
        <dbReference type="ARBA" id="ARBA00022475"/>
    </source>
</evidence>
<reference evidence="12 13" key="1">
    <citation type="submission" date="2023-07" db="EMBL/GenBank/DDBJ databases">
        <title>Genomic Encyclopedia of Type Strains, Phase IV (KMG-IV): sequencing the most valuable type-strain genomes for metagenomic binning, comparative biology and taxonomic classification.</title>
        <authorList>
            <person name="Goeker M."/>
        </authorList>
    </citation>
    <scope>NUCLEOTIDE SEQUENCE [LARGE SCALE GENOMIC DNA]</scope>
    <source>
        <strain evidence="12 13">DSM 22616</strain>
    </source>
</reference>
<dbReference type="EMBL" id="JAUSTN010000001">
    <property type="protein sequence ID" value="MDQ0274161.1"/>
    <property type="molecule type" value="Genomic_DNA"/>
</dbReference>
<keyword evidence="7 10" id="KW-0067">ATP-binding</keyword>
<sequence>MNPLLNFFNLIRFRDIIDIIIVAILFYYVMNIIKGTRAEQLSKGIVVLLIVTKLSDALQLYTVKWIFSNIMNFGLIAVLIVFQPELRKGLEFLGRTSSIKNTIQNSFTNVSNTVNEICDAVASLSRQKIGALIVFEKKTGLEDIADTGTRLDSLVSSGIIINIFIPNTPLHDGAVIIKNDRIKAAACFLPLTDNNTLSKELGTRHRAGIGVTERSDALSLIVSEETGSISIAQNGQISRYLDIETLKKVLTDLYTSDIENSKVFNFIKGNESKVEEDER</sequence>
<dbReference type="InterPro" id="IPR050338">
    <property type="entry name" value="DisA"/>
</dbReference>
<dbReference type="Pfam" id="PF02457">
    <property type="entry name" value="DAC"/>
    <property type="match status" value="1"/>
</dbReference>
<dbReference type="NCBIfam" id="TIGR00159">
    <property type="entry name" value="diadenylate cyclase CdaA"/>
    <property type="match status" value="1"/>
</dbReference>
<dbReference type="PANTHER" id="PTHR34185:SF1">
    <property type="entry name" value="DIADENYLATE CYCLASE"/>
    <property type="match status" value="1"/>
</dbReference>
<dbReference type="Proteomes" id="UP001236559">
    <property type="component" value="Unassembled WGS sequence"/>
</dbReference>
<evidence type="ECO:0000256" key="1">
    <source>
        <dbReference type="ARBA" id="ARBA00000877"/>
    </source>
</evidence>
<organism evidence="12 13">
    <name type="scientific">Peptoniphilus koenoeneniae</name>
    <dbReference type="NCBI Taxonomy" id="507751"/>
    <lineage>
        <taxon>Bacteria</taxon>
        <taxon>Bacillati</taxon>
        <taxon>Bacillota</taxon>
        <taxon>Tissierellia</taxon>
        <taxon>Tissierellales</taxon>
        <taxon>Peptoniphilaceae</taxon>
        <taxon>Peptoniphilus</taxon>
    </lineage>
</organism>
<dbReference type="EC" id="2.7.7.85" evidence="10"/>
<comment type="caution">
    <text evidence="10">Lacks conserved residue(s) required for the propagation of feature annotation.</text>
</comment>
<evidence type="ECO:0000256" key="10">
    <source>
        <dbReference type="HAMAP-Rule" id="MF_01499"/>
    </source>
</evidence>
<feature type="domain" description="DAC" evidence="11">
    <location>
        <begin position="83"/>
        <end position="245"/>
    </location>
</feature>
<comment type="function">
    <text evidence="10">Catalyzes the condensation of 2 ATP molecules into cyclic di-AMP (c-di-AMP), a second messenger used to regulate differing processes in different bacteria.</text>
</comment>
<comment type="similarity">
    <text evidence="10">Belongs to the adenylate cyclase family. DacA/CdaA subfamily.</text>
</comment>
<keyword evidence="2 10" id="KW-1003">Cell membrane</keyword>
<dbReference type="InterPro" id="IPR045585">
    <property type="entry name" value="CdaA_N"/>
</dbReference>
<feature type="transmembrane region" description="Helical" evidence="10">
    <location>
        <begin position="65"/>
        <end position="82"/>
    </location>
</feature>
<evidence type="ECO:0000259" key="11">
    <source>
        <dbReference type="PROSITE" id="PS51794"/>
    </source>
</evidence>
<keyword evidence="3 10" id="KW-0808">Transferase</keyword>
<evidence type="ECO:0000256" key="8">
    <source>
        <dbReference type="ARBA" id="ARBA00022989"/>
    </source>
</evidence>
<keyword evidence="9 10" id="KW-0472">Membrane</keyword>
<keyword evidence="6 10" id="KW-0547">Nucleotide-binding</keyword>
<dbReference type="RefSeq" id="WP_023056375.1">
    <property type="nucleotide sequence ID" value="NZ_JAUSTN010000001.1"/>
</dbReference>
<dbReference type="SUPFAM" id="SSF143597">
    <property type="entry name" value="YojJ-like"/>
    <property type="match status" value="1"/>
</dbReference>
<keyword evidence="4 10" id="KW-0812">Transmembrane</keyword>
<keyword evidence="13" id="KW-1185">Reference proteome</keyword>
<evidence type="ECO:0000256" key="9">
    <source>
        <dbReference type="ARBA" id="ARBA00023136"/>
    </source>
</evidence>
<proteinExistence type="inferred from homology"/>
<dbReference type="GO" id="GO:0106408">
    <property type="term" value="F:diadenylate cyclase activity"/>
    <property type="evidence" value="ECO:0007669"/>
    <property type="project" value="UniProtKB-EC"/>
</dbReference>
<evidence type="ECO:0000256" key="6">
    <source>
        <dbReference type="ARBA" id="ARBA00022741"/>
    </source>
</evidence>
<name>A0ABU0ATQ5_9FIRM</name>
<evidence type="ECO:0000256" key="7">
    <source>
        <dbReference type="ARBA" id="ARBA00022840"/>
    </source>
</evidence>
<protein>
    <recommendedName>
        <fullName evidence="10">Diadenylate cyclase</fullName>
        <shortName evidence="10">DAC</shortName>
        <ecNumber evidence="10">2.7.7.85</ecNumber>
    </recommendedName>
    <alternativeName>
        <fullName evidence="10">Cyclic-di-AMP synthase</fullName>
        <shortName evidence="10">c-di-AMP synthase</shortName>
    </alternativeName>
</protein>
<dbReference type="Gene3D" id="3.40.1700.10">
    <property type="entry name" value="DNA integrity scanning protein, DisA, N-terminal domain"/>
    <property type="match status" value="1"/>
</dbReference>
<dbReference type="HAMAP" id="MF_01499">
    <property type="entry name" value="DacA"/>
    <property type="match status" value="1"/>
</dbReference>
<evidence type="ECO:0000256" key="3">
    <source>
        <dbReference type="ARBA" id="ARBA00022679"/>
    </source>
</evidence>
<dbReference type="PIRSF" id="PIRSF004793">
    <property type="entry name" value="UCP004793"/>
    <property type="match status" value="1"/>
</dbReference>
<dbReference type="InterPro" id="IPR034701">
    <property type="entry name" value="CdaA"/>
</dbReference>
<gene>
    <name evidence="10" type="primary">dacA</name>
    <name evidence="12" type="ORF">J2S72_000157</name>
</gene>
<evidence type="ECO:0000256" key="4">
    <source>
        <dbReference type="ARBA" id="ARBA00022692"/>
    </source>
</evidence>